<name>A0A829R8Z3_LISGR</name>
<reference evidence="1 2" key="1">
    <citation type="submission" date="2012-12" db="EMBL/GenBank/DDBJ databases">
        <title>Novel taxa of Listeriaceae from agricultural environments in the United States.</title>
        <authorList>
            <person name="den Bakker H.C."/>
            <person name="Allred A."/>
            <person name="Warchocki S."/>
            <person name="Wright E.M."/>
            <person name="Burrell A."/>
            <person name="Nightingale K.K."/>
            <person name="Kephart D."/>
            <person name="Wiedmann M."/>
        </authorList>
    </citation>
    <scope>NUCLEOTIDE SEQUENCE [LARGE SCALE GENOMIC DNA]</scope>
    <source>
        <strain evidence="1 2">FSL F6-1183</strain>
    </source>
</reference>
<protein>
    <submittedName>
        <fullName evidence="1">Uncharacterized protein</fullName>
    </submittedName>
</protein>
<accession>A0A829R8Z3</accession>
<gene>
    <name evidence="1" type="ORF">LMUR_06357</name>
</gene>
<evidence type="ECO:0000313" key="1">
    <source>
        <dbReference type="EMBL" id="EUJ28688.1"/>
    </source>
</evidence>
<evidence type="ECO:0000313" key="2">
    <source>
        <dbReference type="Proteomes" id="UP000019251"/>
    </source>
</evidence>
<dbReference type="EMBL" id="AODG01000007">
    <property type="protein sequence ID" value="EUJ28688.1"/>
    <property type="molecule type" value="Genomic_DNA"/>
</dbReference>
<dbReference type="AlphaFoldDB" id="A0A829R8Z3"/>
<sequence length="94" mass="10235">MEPQIEELKDKDPVILVTAIGYIVGRVNASKSASPASIYLDEVCINCVASARLDRFSEGLAVQTDQVIGYKKLVEGRIKQLIGEWEASIDPTAV</sequence>
<organism evidence="1 2">
    <name type="scientific">Listeria grayi FSL F6-1183</name>
    <dbReference type="NCBI Taxonomy" id="1265827"/>
    <lineage>
        <taxon>Bacteria</taxon>
        <taxon>Bacillati</taxon>
        <taxon>Bacillota</taxon>
        <taxon>Bacilli</taxon>
        <taxon>Bacillales</taxon>
        <taxon>Listeriaceae</taxon>
        <taxon>Listeria</taxon>
    </lineage>
</organism>
<dbReference type="Proteomes" id="UP000019251">
    <property type="component" value="Unassembled WGS sequence"/>
</dbReference>
<comment type="caution">
    <text evidence="1">The sequence shown here is derived from an EMBL/GenBank/DDBJ whole genome shotgun (WGS) entry which is preliminary data.</text>
</comment>
<proteinExistence type="predicted"/>
<dbReference type="RefSeq" id="WP_036105369.1">
    <property type="nucleotide sequence ID" value="NZ_AODG01000007.1"/>
</dbReference>